<feature type="signal peptide" evidence="1">
    <location>
        <begin position="1"/>
        <end position="24"/>
    </location>
</feature>
<keyword evidence="3" id="KW-1185">Reference proteome</keyword>
<accession>A0A9X4G4Y7</accession>
<evidence type="ECO:0000256" key="1">
    <source>
        <dbReference type="SAM" id="SignalP"/>
    </source>
</evidence>
<dbReference type="AlphaFoldDB" id="A0A9X4G4Y7"/>
<organism evidence="2 3">
    <name type="scientific">Actinobacillus equuli subsp. equuli</name>
    <dbReference type="NCBI Taxonomy" id="202947"/>
    <lineage>
        <taxon>Bacteria</taxon>
        <taxon>Pseudomonadati</taxon>
        <taxon>Pseudomonadota</taxon>
        <taxon>Gammaproteobacteria</taxon>
        <taxon>Pasteurellales</taxon>
        <taxon>Pasteurellaceae</taxon>
        <taxon>Actinobacillus</taxon>
    </lineage>
</organism>
<dbReference type="RefSeq" id="WP_275218308.1">
    <property type="nucleotide sequence ID" value="NZ_JAPHVQ010000010.1"/>
</dbReference>
<reference evidence="2" key="1">
    <citation type="submission" date="2022-11" db="EMBL/GenBank/DDBJ databases">
        <authorList>
            <person name="Kamali M."/>
            <person name="Peak L."/>
            <person name="Go Y.Y."/>
            <person name="Balasuriya U.B.R."/>
            <person name="Carossino M."/>
        </authorList>
    </citation>
    <scope>NUCLEOTIDE SEQUENCE</scope>
    <source>
        <strain evidence="2">4524</strain>
    </source>
</reference>
<comment type="caution">
    <text evidence="2">The sequence shown here is derived from an EMBL/GenBank/DDBJ whole genome shotgun (WGS) entry which is preliminary data.</text>
</comment>
<protein>
    <submittedName>
        <fullName evidence="2">Uncharacterized protein</fullName>
    </submittedName>
</protein>
<feature type="chain" id="PRO_5040808409" evidence="1">
    <location>
        <begin position="25"/>
        <end position="59"/>
    </location>
</feature>
<sequence length="59" mass="6746">MKKTFLSKALIAIAACSVFFSATAANAEAGKWRKTGFHFLGLYQYCYTAYPYHCMWLRP</sequence>
<dbReference type="EMBL" id="JAPHVQ010000010">
    <property type="protein sequence ID" value="MDE8035438.1"/>
    <property type="molecule type" value="Genomic_DNA"/>
</dbReference>
<evidence type="ECO:0000313" key="3">
    <source>
        <dbReference type="Proteomes" id="UP001142444"/>
    </source>
</evidence>
<name>A0A9X4G4Y7_ACTEU</name>
<dbReference type="Proteomes" id="UP001142444">
    <property type="component" value="Unassembled WGS sequence"/>
</dbReference>
<reference evidence="2" key="2">
    <citation type="journal article" date="2023" name="Pathogens">
        <title>Pathological Features and Genomic Characterization of an Actinobacillus equuli subsp. equuli Bearing Unique Virulence-Associated Genes from an Adult Horse with Pleuropneumonia.</title>
        <authorList>
            <person name="Kamali M."/>
            <person name="Carossino M."/>
            <person name="Del Piero F."/>
            <person name="Peak L."/>
            <person name="Mitchell M.S."/>
            <person name="Willette J."/>
            <person name="Baker R."/>
            <person name="Li F."/>
            <person name="Kenez A."/>
            <person name="Balasuriya U.B.R."/>
            <person name="Go Y.Y."/>
        </authorList>
    </citation>
    <scope>NUCLEOTIDE SEQUENCE</scope>
    <source>
        <strain evidence="2">4524</strain>
    </source>
</reference>
<keyword evidence="1" id="KW-0732">Signal</keyword>
<gene>
    <name evidence="2" type="ORF">OQ257_09725</name>
</gene>
<evidence type="ECO:0000313" key="2">
    <source>
        <dbReference type="EMBL" id="MDE8035438.1"/>
    </source>
</evidence>
<proteinExistence type="predicted"/>